<accession>A0A831QRD7</accession>
<dbReference type="Pfam" id="PF10626">
    <property type="entry name" value="TraO"/>
    <property type="match status" value="1"/>
</dbReference>
<dbReference type="InterPro" id="IPR018899">
    <property type="entry name" value="Conjug_transposon_Tra0"/>
</dbReference>
<evidence type="ECO:0000256" key="1">
    <source>
        <dbReference type="SAM" id="SignalP"/>
    </source>
</evidence>
<feature type="signal peptide" evidence="1">
    <location>
        <begin position="1"/>
        <end position="30"/>
    </location>
</feature>
<dbReference type="AlphaFoldDB" id="A0A831QRD7"/>
<proteinExistence type="predicted"/>
<keyword evidence="1" id="KW-0732">Signal</keyword>
<protein>
    <recommendedName>
        <fullName evidence="3">Conjugative transposon protein TraO</fullName>
    </recommendedName>
</protein>
<dbReference type="Proteomes" id="UP000886191">
    <property type="component" value="Unassembled WGS sequence"/>
</dbReference>
<reference evidence="2" key="1">
    <citation type="journal article" date="2020" name="mSystems">
        <title>Genome- and Community-Level Interaction Insights into Carbon Utilization and Element Cycling Functions of Hydrothermarchaeota in Hydrothermal Sediment.</title>
        <authorList>
            <person name="Zhou Z."/>
            <person name="Liu Y."/>
            <person name="Xu W."/>
            <person name="Pan J."/>
            <person name="Luo Z.H."/>
            <person name="Li M."/>
        </authorList>
    </citation>
    <scope>NUCLEOTIDE SEQUENCE [LARGE SCALE GENOMIC DNA]</scope>
    <source>
        <strain evidence="2">HyVt-345</strain>
    </source>
</reference>
<dbReference type="EMBL" id="DRGL01000074">
    <property type="protein sequence ID" value="HEA23113.1"/>
    <property type="molecule type" value="Genomic_DNA"/>
</dbReference>
<evidence type="ECO:0008006" key="3">
    <source>
        <dbReference type="Google" id="ProtNLM"/>
    </source>
</evidence>
<comment type="caution">
    <text evidence="2">The sequence shown here is derived from an EMBL/GenBank/DDBJ whole genome shotgun (WGS) entry which is preliminary data.</text>
</comment>
<gene>
    <name evidence="2" type="ORF">ENH87_19665</name>
</gene>
<organism evidence="2">
    <name type="scientific">Pricia antarctica</name>
    <dbReference type="NCBI Taxonomy" id="641691"/>
    <lineage>
        <taxon>Bacteria</taxon>
        <taxon>Pseudomonadati</taxon>
        <taxon>Bacteroidota</taxon>
        <taxon>Flavobacteriia</taxon>
        <taxon>Flavobacteriales</taxon>
        <taxon>Flavobacteriaceae</taxon>
        <taxon>Pricia</taxon>
    </lineage>
</organism>
<sequence>MRSSTTPYTFEHMKITTLFLSLFTICMSHAQNGNYASSVGLSGGYAEDGFGIMATYNYHLSRDRYAQLSVFAAVAEDKGSFDIPYNIFTVQPGYFFKVLEQKNFKKWAVNLGGGAIIGYEVINNGKSLLDTGAIIDAKSQFIYGGFLGLEGELTLSNNFSLLLKANEFYHINSDIGNFYPYAGLGLRYFLF</sequence>
<name>A0A831QRD7_9FLAO</name>
<evidence type="ECO:0000313" key="2">
    <source>
        <dbReference type="EMBL" id="HEA23113.1"/>
    </source>
</evidence>
<feature type="chain" id="PRO_5032706423" description="Conjugative transposon protein TraO" evidence="1">
    <location>
        <begin position="31"/>
        <end position="191"/>
    </location>
</feature>